<name>A0A0A8X7E0_MESS1</name>
<dbReference type="GO" id="GO:0005829">
    <property type="term" value="C:cytosol"/>
    <property type="evidence" value="ECO:0007669"/>
    <property type="project" value="TreeGrafter"/>
</dbReference>
<evidence type="ECO:0000256" key="4">
    <source>
        <dbReference type="ARBA" id="ARBA00022598"/>
    </source>
</evidence>
<dbReference type="AlphaFoldDB" id="A0A0A8X7E0"/>
<dbReference type="GO" id="GO:0005524">
    <property type="term" value="F:ATP binding"/>
    <property type="evidence" value="ECO:0007669"/>
    <property type="project" value="UniProtKB-UniRule"/>
</dbReference>
<comment type="similarity">
    <text evidence="2 10">Belongs to the class-II aminoacyl-tRNA synthetase family.</text>
</comment>
<dbReference type="HAMAP" id="MF_00255">
    <property type="entry name" value="Gly_tRNA_synth_beta"/>
    <property type="match status" value="1"/>
</dbReference>
<dbReference type="OrthoDB" id="9775440at2"/>
<evidence type="ECO:0000256" key="1">
    <source>
        <dbReference type="ARBA" id="ARBA00004496"/>
    </source>
</evidence>
<dbReference type="PRINTS" id="PR01045">
    <property type="entry name" value="TRNASYNTHGB"/>
</dbReference>
<dbReference type="STRING" id="1321606.SAMD00020551_3365"/>
<gene>
    <name evidence="10" type="primary">glyS</name>
    <name evidence="12" type="ORF">SAMD00020551_3365</name>
</gene>
<comment type="catalytic activity">
    <reaction evidence="9 10">
        <text>tRNA(Gly) + glycine + ATP = glycyl-tRNA(Gly) + AMP + diphosphate</text>
        <dbReference type="Rhea" id="RHEA:16013"/>
        <dbReference type="Rhea" id="RHEA-COMP:9664"/>
        <dbReference type="Rhea" id="RHEA-COMP:9683"/>
        <dbReference type="ChEBI" id="CHEBI:30616"/>
        <dbReference type="ChEBI" id="CHEBI:33019"/>
        <dbReference type="ChEBI" id="CHEBI:57305"/>
        <dbReference type="ChEBI" id="CHEBI:78442"/>
        <dbReference type="ChEBI" id="CHEBI:78522"/>
        <dbReference type="ChEBI" id="CHEBI:456215"/>
        <dbReference type="EC" id="6.1.1.14"/>
    </reaction>
</comment>
<dbReference type="NCBIfam" id="TIGR00211">
    <property type="entry name" value="glyS"/>
    <property type="match status" value="1"/>
</dbReference>
<keyword evidence="7 10" id="KW-0648">Protein biosynthesis</keyword>
<evidence type="ECO:0000256" key="10">
    <source>
        <dbReference type="HAMAP-Rule" id="MF_00255"/>
    </source>
</evidence>
<evidence type="ECO:0000256" key="6">
    <source>
        <dbReference type="ARBA" id="ARBA00022840"/>
    </source>
</evidence>
<dbReference type="RefSeq" id="WP_041966887.1">
    <property type="nucleotide sequence ID" value="NZ_BASE01000076.1"/>
</dbReference>
<evidence type="ECO:0000313" key="12">
    <source>
        <dbReference type="EMBL" id="GAM15209.1"/>
    </source>
</evidence>
<dbReference type="GO" id="GO:0006426">
    <property type="term" value="P:glycyl-tRNA aminoacylation"/>
    <property type="evidence" value="ECO:0007669"/>
    <property type="project" value="UniProtKB-UniRule"/>
</dbReference>
<evidence type="ECO:0000256" key="7">
    <source>
        <dbReference type="ARBA" id="ARBA00022917"/>
    </source>
</evidence>
<protein>
    <recommendedName>
        <fullName evidence="10">Glycine--tRNA ligase beta subunit</fullName>
        <ecNumber evidence="10">6.1.1.14</ecNumber>
    </recommendedName>
    <alternativeName>
        <fullName evidence="10">Glycyl-tRNA synthetase beta subunit</fullName>
        <shortName evidence="10">GlyRS</shortName>
    </alternativeName>
</protein>
<accession>A0A0A8X7E0</accession>
<evidence type="ECO:0000256" key="5">
    <source>
        <dbReference type="ARBA" id="ARBA00022741"/>
    </source>
</evidence>
<keyword evidence="13" id="KW-1185">Reference proteome</keyword>
<dbReference type="Pfam" id="PF02092">
    <property type="entry name" value="tRNA_synt_2f"/>
    <property type="match status" value="1"/>
</dbReference>
<comment type="subcellular location">
    <subcellularLocation>
        <location evidence="1 10">Cytoplasm</location>
    </subcellularLocation>
</comment>
<dbReference type="GO" id="GO:0006420">
    <property type="term" value="P:arginyl-tRNA aminoacylation"/>
    <property type="evidence" value="ECO:0007669"/>
    <property type="project" value="InterPro"/>
</dbReference>
<feature type="domain" description="DALR anticodon binding" evidence="11">
    <location>
        <begin position="586"/>
        <end position="679"/>
    </location>
</feature>
<dbReference type="EMBL" id="BASE01000076">
    <property type="protein sequence ID" value="GAM15209.1"/>
    <property type="molecule type" value="Genomic_DNA"/>
</dbReference>
<dbReference type="SUPFAM" id="SSF109604">
    <property type="entry name" value="HD-domain/PDEase-like"/>
    <property type="match status" value="1"/>
</dbReference>
<evidence type="ECO:0000256" key="9">
    <source>
        <dbReference type="ARBA" id="ARBA00047937"/>
    </source>
</evidence>
<proteinExistence type="inferred from homology"/>
<reference evidence="12 13" key="1">
    <citation type="submission" date="2013-06" db="EMBL/GenBank/DDBJ databases">
        <title>Whole genome shotgun sequence of Bacillus selenatarsenatis SF-1.</title>
        <authorList>
            <person name="Kuroda M."/>
            <person name="Sei K."/>
            <person name="Yamashita M."/>
            <person name="Ike M."/>
        </authorList>
    </citation>
    <scope>NUCLEOTIDE SEQUENCE [LARGE SCALE GENOMIC DNA]</scope>
    <source>
        <strain evidence="12 13">SF-1</strain>
    </source>
</reference>
<evidence type="ECO:0000256" key="8">
    <source>
        <dbReference type="ARBA" id="ARBA00023146"/>
    </source>
</evidence>
<dbReference type="InterPro" id="IPR015944">
    <property type="entry name" value="Gly-tRNA-synth_bsu"/>
</dbReference>
<keyword evidence="6 10" id="KW-0067">ATP-binding</keyword>
<comment type="caution">
    <text evidence="12">The sequence shown here is derived from an EMBL/GenBank/DDBJ whole genome shotgun (WGS) entry which is preliminary data.</text>
</comment>
<dbReference type="PANTHER" id="PTHR30075:SF2">
    <property type="entry name" value="GLYCINE--TRNA LIGASE, CHLOROPLASTIC_MITOCHONDRIAL 2"/>
    <property type="match status" value="1"/>
</dbReference>
<keyword evidence="3 10" id="KW-0963">Cytoplasm</keyword>
<comment type="subunit">
    <text evidence="10">Tetramer of two alpha and two beta subunits.</text>
</comment>
<dbReference type="GO" id="GO:0004814">
    <property type="term" value="F:arginine-tRNA ligase activity"/>
    <property type="evidence" value="ECO:0007669"/>
    <property type="project" value="InterPro"/>
</dbReference>
<dbReference type="EC" id="6.1.1.14" evidence="10"/>
<evidence type="ECO:0000313" key="13">
    <source>
        <dbReference type="Proteomes" id="UP000031014"/>
    </source>
</evidence>
<evidence type="ECO:0000259" key="11">
    <source>
        <dbReference type="Pfam" id="PF05746"/>
    </source>
</evidence>
<dbReference type="Pfam" id="PF05746">
    <property type="entry name" value="DALR_1"/>
    <property type="match status" value="1"/>
</dbReference>
<dbReference type="PANTHER" id="PTHR30075">
    <property type="entry name" value="GLYCYL-TRNA SYNTHETASE"/>
    <property type="match status" value="1"/>
</dbReference>
<evidence type="ECO:0000256" key="3">
    <source>
        <dbReference type="ARBA" id="ARBA00022490"/>
    </source>
</evidence>
<keyword evidence="5 10" id="KW-0547">Nucleotide-binding</keyword>
<dbReference type="InterPro" id="IPR008909">
    <property type="entry name" value="DALR_anticod-bd"/>
</dbReference>
<dbReference type="InterPro" id="IPR006194">
    <property type="entry name" value="Gly-tRNA-synth_heterodimer"/>
</dbReference>
<evidence type="ECO:0000256" key="2">
    <source>
        <dbReference type="ARBA" id="ARBA00008226"/>
    </source>
</evidence>
<dbReference type="Proteomes" id="UP000031014">
    <property type="component" value="Unassembled WGS sequence"/>
</dbReference>
<keyword evidence="4 10" id="KW-0436">Ligase</keyword>
<dbReference type="PROSITE" id="PS50861">
    <property type="entry name" value="AA_TRNA_LIGASE_II_GLYAB"/>
    <property type="match status" value="1"/>
</dbReference>
<sequence>MTKRNLLLEIGLEEMPARFITDSINQLASKVENWLKTNNIGFEDIKLYSTPRRLALLVLNVDERQEDSEEEAKGPAKKIALAEDGEWSKAAIGFTRGQGLTVEDIYFKEINGVEYAHVKKFFKGKETFELLVELKAILSGLTFPKNMRWADLDLRYVRPIKWLVAMFGNDIIPFEIAGVQTGNVTRGHRFLGEGEIQLSNPQGYEEALLGQYVVADAQKRKNAITSQLEKIEEENGWVIPVDEDLLEEVNNLVEYPTALYGRFEEEFLEIPSEVLITSMKEHQRYFPVKSRSGALLPHFITVRNGDHLHIEKVARGNEKVLRARLADAAFFYKEDQRMQIDAALEKLKNVVYHEEIGTIVEKSERVRKLVGLVAERLEFASDVIKFADRAAQISKFDLVSQMVYEFPELQGIMGEKYALQKGESPEVAVAINEHYMPRNADDSIPGSPAGALVAIGDKLDTIVAFFSLGIIPSGSQDPYALRRQATGIVQTLIEKKWNISLENLVGLSLNLISEAGITKRTDEEVYHDLIQFFKLRIKHLLQERGIRYDLIDAVLGGEISVVSGLIEKAEALQAASSDEGFKESMEALSRVLNIASKKDVQGDIDPERFENEYEQRLYEKYLELGKKAEDGMDAASYYQLLVDIKPEINDYFEHTMVMSDKQDVRENRLNQMAALAALIMKLAKVNDIVVK</sequence>
<organism evidence="12 13">
    <name type="scientific">Mesobacillus selenatarsenatis (strain DSM 18680 / JCM 14380 / FERM P-15431 / SF-1)</name>
    <dbReference type="NCBI Taxonomy" id="1321606"/>
    <lineage>
        <taxon>Bacteria</taxon>
        <taxon>Bacillati</taxon>
        <taxon>Bacillota</taxon>
        <taxon>Bacilli</taxon>
        <taxon>Bacillales</taxon>
        <taxon>Bacillaceae</taxon>
        <taxon>Mesobacillus</taxon>
    </lineage>
</organism>
<keyword evidence="8 10" id="KW-0030">Aminoacyl-tRNA synthetase</keyword>
<dbReference type="GO" id="GO:0004820">
    <property type="term" value="F:glycine-tRNA ligase activity"/>
    <property type="evidence" value="ECO:0007669"/>
    <property type="project" value="UniProtKB-UniRule"/>
</dbReference>